<dbReference type="Proteomes" id="UP000613011">
    <property type="component" value="Unassembled WGS sequence"/>
</dbReference>
<proteinExistence type="predicted"/>
<evidence type="ECO:0000313" key="2">
    <source>
        <dbReference type="Proteomes" id="UP000613011"/>
    </source>
</evidence>
<name>A0A936ZSA6_9BURK</name>
<dbReference type="RefSeq" id="WP_201683181.1">
    <property type="nucleotide sequence ID" value="NZ_JAEQNA010000001.1"/>
</dbReference>
<comment type="caution">
    <text evidence="1">The sequence shown here is derived from an EMBL/GenBank/DDBJ whole genome shotgun (WGS) entry which is preliminary data.</text>
</comment>
<keyword evidence="2" id="KW-1185">Reference proteome</keyword>
<evidence type="ECO:0000313" key="1">
    <source>
        <dbReference type="EMBL" id="MBL0420195.1"/>
    </source>
</evidence>
<reference evidence="1" key="1">
    <citation type="submission" date="2021-01" db="EMBL/GenBank/DDBJ databases">
        <title>Ramlibacter sp. strain AW1 16S ribosomal RNA gene Genome sequencing and assembly.</title>
        <authorList>
            <person name="Kang M."/>
        </authorList>
    </citation>
    <scope>NUCLEOTIDE SEQUENCE</scope>
    <source>
        <strain evidence="1">AW1</strain>
    </source>
</reference>
<dbReference type="AlphaFoldDB" id="A0A936ZSA6"/>
<protein>
    <submittedName>
        <fullName evidence="1">Uncharacterized protein</fullName>
    </submittedName>
</protein>
<gene>
    <name evidence="1" type="ORF">JI739_07525</name>
</gene>
<sequence>MEHAVYAITALRWQGPDEIEAAMMGLLDVDRMQWDLAPAPTRATTVIDRLLEGDPVVAWLPEHGSGGRLGPGLQVGLSAQGLETLAFPDGVSGTRLQDLPRF</sequence>
<dbReference type="EMBL" id="JAEQNA010000001">
    <property type="protein sequence ID" value="MBL0420195.1"/>
    <property type="molecule type" value="Genomic_DNA"/>
</dbReference>
<accession>A0A936ZSA6</accession>
<organism evidence="1 2">
    <name type="scientific">Ramlibacter aurantiacus</name>
    <dbReference type="NCBI Taxonomy" id="2801330"/>
    <lineage>
        <taxon>Bacteria</taxon>
        <taxon>Pseudomonadati</taxon>
        <taxon>Pseudomonadota</taxon>
        <taxon>Betaproteobacteria</taxon>
        <taxon>Burkholderiales</taxon>
        <taxon>Comamonadaceae</taxon>
        <taxon>Ramlibacter</taxon>
    </lineage>
</organism>